<keyword evidence="2" id="KW-1185">Reference proteome</keyword>
<gene>
    <name evidence="1" type="ORF">COLO4_29982</name>
</gene>
<dbReference type="AlphaFoldDB" id="A0A1R3HBY6"/>
<comment type="caution">
    <text evidence="1">The sequence shown here is derived from an EMBL/GenBank/DDBJ whole genome shotgun (WGS) entry which is preliminary data.</text>
</comment>
<accession>A0A1R3HBY6</accession>
<name>A0A1R3HBY6_9ROSI</name>
<sequence>MAGNSMSQGENCGGRSPLLLMPLYRSPELQVKWSPWLSLVMAFLSVEVKLHPVGGIGEKAKDLNFCLTIWEQSLKPQAIRNLGRKPVIALAGTIVKEFSVDTKYLSSCSVTKVYFDLEIPDTERVRNMYIEDISPVEFVSAEEAANAQAILEAMFGCVIFSLDQKIVYDCSMHGLVTPKFVMQLCVFIEDDTASIEVAIFGGLAEKLIGVVLNKVIPKSSASLIGLGYHLRQEMWVPVMMKVQMLAPIVPTSRVPMVIGMRIYRLPLNFKYL</sequence>
<dbReference type="Proteomes" id="UP000187203">
    <property type="component" value="Unassembled WGS sequence"/>
</dbReference>
<organism evidence="1 2">
    <name type="scientific">Corchorus olitorius</name>
    <dbReference type="NCBI Taxonomy" id="93759"/>
    <lineage>
        <taxon>Eukaryota</taxon>
        <taxon>Viridiplantae</taxon>
        <taxon>Streptophyta</taxon>
        <taxon>Embryophyta</taxon>
        <taxon>Tracheophyta</taxon>
        <taxon>Spermatophyta</taxon>
        <taxon>Magnoliopsida</taxon>
        <taxon>eudicotyledons</taxon>
        <taxon>Gunneridae</taxon>
        <taxon>Pentapetalae</taxon>
        <taxon>rosids</taxon>
        <taxon>malvids</taxon>
        <taxon>Malvales</taxon>
        <taxon>Malvaceae</taxon>
        <taxon>Grewioideae</taxon>
        <taxon>Apeibeae</taxon>
        <taxon>Corchorus</taxon>
    </lineage>
</organism>
<proteinExistence type="predicted"/>
<protein>
    <submittedName>
        <fullName evidence="1">Nucleic acid-binding protein</fullName>
    </submittedName>
</protein>
<dbReference type="Gene3D" id="2.40.50.140">
    <property type="entry name" value="Nucleic acid-binding proteins"/>
    <property type="match status" value="1"/>
</dbReference>
<dbReference type="EMBL" id="AWUE01020528">
    <property type="protein sequence ID" value="OMO67849.1"/>
    <property type="molecule type" value="Genomic_DNA"/>
</dbReference>
<evidence type="ECO:0000313" key="2">
    <source>
        <dbReference type="Proteomes" id="UP000187203"/>
    </source>
</evidence>
<evidence type="ECO:0000313" key="1">
    <source>
        <dbReference type="EMBL" id="OMO67849.1"/>
    </source>
</evidence>
<reference evidence="2" key="1">
    <citation type="submission" date="2013-09" db="EMBL/GenBank/DDBJ databases">
        <title>Corchorus olitorius genome sequencing.</title>
        <authorList>
            <person name="Alam M."/>
            <person name="Haque M.S."/>
            <person name="Islam M.S."/>
            <person name="Emdad E.M."/>
            <person name="Islam M.M."/>
            <person name="Ahmed B."/>
            <person name="Halim A."/>
            <person name="Hossen Q.M.M."/>
            <person name="Hossain M.Z."/>
            <person name="Ahmed R."/>
            <person name="Khan M.M."/>
            <person name="Islam R."/>
            <person name="Rashid M.M."/>
            <person name="Khan S.A."/>
            <person name="Rahman M.S."/>
            <person name="Alam M."/>
            <person name="Yahiya A.S."/>
            <person name="Khan M.S."/>
            <person name="Azam M.S."/>
            <person name="Haque T."/>
            <person name="Lashkar M.Z.H."/>
            <person name="Akhand A.I."/>
            <person name="Morshed G."/>
            <person name="Roy S."/>
            <person name="Uddin K.S."/>
            <person name="Rabeya T."/>
            <person name="Hossain A.S."/>
            <person name="Chowdhury A."/>
            <person name="Snigdha A.R."/>
            <person name="Mortoza M.S."/>
            <person name="Matin S.A."/>
            <person name="Hoque S.M.E."/>
            <person name="Islam M.K."/>
            <person name="Roy D.K."/>
            <person name="Haider R."/>
            <person name="Moosa M.M."/>
            <person name="Elias S.M."/>
            <person name="Hasan A.M."/>
            <person name="Jahan S."/>
            <person name="Shafiuddin M."/>
            <person name="Mahmood N."/>
            <person name="Shommy N.S."/>
        </authorList>
    </citation>
    <scope>NUCLEOTIDE SEQUENCE [LARGE SCALE GENOMIC DNA]</scope>
    <source>
        <strain evidence="2">cv. O-4</strain>
    </source>
</reference>
<dbReference type="InterPro" id="IPR012340">
    <property type="entry name" value="NA-bd_OB-fold"/>
</dbReference>